<evidence type="ECO:0000313" key="22">
    <source>
        <dbReference type="EMBL" id="PVD32929.1"/>
    </source>
</evidence>
<evidence type="ECO:0000313" key="23">
    <source>
        <dbReference type="Proteomes" id="UP000245119"/>
    </source>
</evidence>
<comment type="catalytic activity">
    <reaction evidence="15">
        <text>N(1)-methylguanosine(37) in tRNA(Phe) + pyruvate + S-adenosyl-L-methionine = 4-demethylwyosine(37) in tRNA(Phe) + 5'-deoxyadenosine + L-methionine + CO2 + H2O</text>
        <dbReference type="Rhea" id="RHEA:36347"/>
        <dbReference type="Rhea" id="RHEA-COMP:10164"/>
        <dbReference type="Rhea" id="RHEA-COMP:10165"/>
        <dbReference type="ChEBI" id="CHEBI:15361"/>
        <dbReference type="ChEBI" id="CHEBI:15377"/>
        <dbReference type="ChEBI" id="CHEBI:16526"/>
        <dbReference type="ChEBI" id="CHEBI:17319"/>
        <dbReference type="ChEBI" id="CHEBI:57844"/>
        <dbReference type="ChEBI" id="CHEBI:59789"/>
        <dbReference type="ChEBI" id="CHEBI:64315"/>
        <dbReference type="ChEBI" id="CHEBI:73542"/>
        <dbReference type="EC" id="4.1.3.44"/>
    </reaction>
</comment>
<dbReference type="SUPFAM" id="SSF52218">
    <property type="entry name" value="Flavoproteins"/>
    <property type="match status" value="1"/>
</dbReference>
<dbReference type="InterPro" id="IPR013917">
    <property type="entry name" value="tRNA_wybutosine-synth"/>
</dbReference>
<dbReference type="EC" id="4.1.3.44" evidence="4"/>
<evidence type="ECO:0000259" key="20">
    <source>
        <dbReference type="PROSITE" id="PS50902"/>
    </source>
</evidence>
<comment type="similarity">
    <text evidence="3">Belongs to the TYW1 family.</text>
</comment>
<keyword evidence="10" id="KW-0547">Nucleotide-binding</keyword>
<dbReference type="GO" id="GO:0031591">
    <property type="term" value="P:wybutosine biosynthetic process"/>
    <property type="evidence" value="ECO:0007669"/>
    <property type="project" value="TreeGrafter"/>
</dbReference>
<feature type="domain" description="Radical SAM core" evidence="21">
    <location>
        <begin position="440"/>
        <end position="691"/>
    </location>
</feature>
<dbReference type="GO" id="GO:0102521">
    <property type="term" value="F:tRNA-4-demethylwyosine synthase activity"/>
    <property type="evidence" value="ECO:0007669"/>
    <property type="project" value="UniProtKB-EC"/>
</dbReference>
<evidence type="ECO:0000256" key="13">
    <source>
        <dbReference type="ARBA" id="ARBA00023239"/>
    </source>
</evidence>
<feature type="compositionally biased region" description="Polar residues" evidence="19">
    <location>
        <begin position="94"/>
        <end position="115"/>
    </location>
</feature>
<keyword evidence="6" id="KW-0004">4Fe-4S</keyword>
<keyword evidence="23" id="KW-1185">Reference proteome</keyword>
<dbReference type="SUPFAM" id="SSF102114">
    <property type="entry name" value="Radical SAM enzymes"/>
    <property type="match status" value="1"/>
</dbReference>
<sequence>MDDGDGGDVSATGGRYLCLAGACGLRFTAIDRVRWRNQPVVVGDDEGRKTKENEARMLEALFQRWGRVHVWSLALAAAGLAWIIYSVRQKSSNKATSDGEIPNNQGKNETETLQVSRKKPSRRKRKLKIFYGTQTGKSKAFAQRLAAEVKAYGYNVELVDMKTYDPEENLAEEAVDGSVCVFLVSTYTGGKPPEDTEWFFKWLEDTALDFRVQKTLLSGMCYAVFGLGNSLYKENFNVVGRNLDSWLQELSAIPLVSMMTGDENTAESRNGGIEEDFLEWKKALWKMLKPALDGRKVKHCKGDTCSKKCENCKSGKLGEAGDATHEHTKGGCSSDEEIQFETSSEEEEEERETEGMTNSGLVDVEDLGKLMELAKTARTKEEKEMTQDNGEPREMITPLLRESLEKQGYRLIGSHSGVKLCRWTKSMLRGRGGCYKHTFYGIESHRCVETTPSLACANKCVFCWRHHTNPVGTEWKWKMDDPKTIFDGALKNHVNLVKQFKGVPGVKPERLAEALEPQHCALSLVGEPIMYPEINAFVTMLHEKGISSFLVTNAQFPDAIRALLPVTQLYVSVDAATKESLKKIDRPLFRDYWERFLDSLKALSEKQQRTVYRLTLVKGWNTEELDNYASLISIGNPDFIEVKGVTYCGESKASNLTMVNVPWHEEVVDFVKQLAERLPEYELASEHEHSNCLLLANKRFKVDGEWWTWINYPKFHALIQQYTSSNGAATFASTDYMAKTPAWAVYGATEQGFDPVETRFYRKKQKDISGC</sequence>
<evidence type="ECO:0000256" key="14">
    <source>
        <dbReference type="ARBA" id="ARBA00025368"/>
    </source>
</evidence>
<dbReference type="SFLD" id="SFLDF00284">
    <property type="entry name" value="tRNA_wybutosine-synthesizing"/>
    <property type="match status" value="1"/>
</dbReference>
<dbReference type="CDD" id="cd01335">
    <property type="entry name" value="Radical_SAM"/>
    <property type="match status" value="1"/>
</dbReference>
<dbReference type="STRING" id="400727.A0A2T7PHN4"/>
<comment type="pathway">
    <text evidence="2">tRNA modification; wybutosine-tRNA(Phe) biosynthesis.</text>
</comment>
<dbReference type="InterPro" id="IPR008254">
    <property type="entry name" value="Flavodoxin/NO_synth"/>
</dbReference>
<keyword evidence="11" id="KW-0408">Iron</keyword>
<dbReference type="OrthoDB" id="271553at2759"/>
<evidence type="ECO:0000256" key="8">
    <source>
        <dbReference type="ARBA" id="ARBA00022694"/>
    </source>
</evidence>
<keyword evidence="12" id="KW-0411">Iron-sulfur</keyword>
<evidence type="ECO:0000256" key="9">
    <source>
        <dbReference type="ARBA" id="ARBA00022723"/>
    </source>
</evidence>
<dbReference type="Pfam" id="PF04055">
    <property type="entry name" value="Radical_SAM"/>
    <property type="match status" value="1"/>
</dbReference>
<dbReference type="Proteomes" id="UP000245119">
    <property type="component" value="Linkage Group LG4"/>
</dbReference>
<evidence type="ECO:0000256" key="11">
    <source>
        <dbReference type="ARBA" id="ARBA00023004"/>
    </source>
</evidence>
<dbReference type="InterPro" id="IPR013785">
    <property type="entry name" value="Aldolase_TIM"/>
</dbReference>
<dbReference type="GO" id="GO:0046872">
    <property type="term" value="F:metal ion binding"/>
    <property type="evidence" value="ECO:0007669"/>
    <property type="project" value="UniProtKB-KW"/>
</dbReference>
<evidence type="ECO:0000256" key="18">
    <source>
        <dbReference type="ARBA" id="ARBA00082357"/>
    </source>
</evidence>
<comment type="cofactor">
    <cofactor evidence="1">
        <name>[4Fe-4S] cluster</name>
        <dbReference type="ChEBI" id="CHEBI:49883"/>
    </cofactor>
</comment>
<evidence type="ECO:0000256" key="5">
    <source>
        <dbReference type="ARBA" id="ARBA00017596"/>
    </source>
</evidence>
<dbReference type="Pfam" id="PF00258">
    <property type="entry name" value="Flavodoxin_1"/>
    <property type="match status" value="1"/>
</dbReference>
<keyword evidence="13" id="KW-0456">Lyase</keyword>
<dbReference type="InterPro" id="IPR023993">
    <property type="entry name" value="TYW1_archaea"/>
</dbReference>
<dbReference type="AlphaFoldDB" id="A0A2T7PHN4"/>
<feature type="domain" description="Flavodoxin-like" evidence="20">
    <location>
        <begin position="127"/>
        <end position="285"/>
    </location>
</feature>
<dbReference type="InterPro" id="IPR034556">
    <property type="entry name" value="tRNA_wybutosine-synthase"/>
</dbReference>
<evidence type="ECO:0000256" key="12">
    <source>
        <dbReference type="ARBA" id="ARBA00023014"/>
    </source>
</evidence>
<comment type="caution">
    <text evidence="22">The sequence shown here is derived from an EMBL/GenBank/DDBJ whole genome shotgun (WGS) entry which is preliminary data.</text>
</comment>
<dbReference type="NCBIfam" id="TIGR03972">
    <property type="entry name" value="rSAM_TYW1"/>
    <property type="match status" value="1"/>
</dbReference>
<feature type="compositionally biased region" description="Acidic residues" evidence="19">
    <location>
        <begin position="334"/>
        <end position="352"/>
    </location>
</feature>
<dbReference type="PRINTS" id="PR00369">
    <property type="entry name" value="FLAVODOXIN"/>
</dbReference>
<dbReference type="UniPathway" id="UPA00375"/>
<dbReference type="GO" id="GO:0051539">
    <property type="term" value="F:4 iron, 4 sulfur cluster binding"/>
    <property type="evidence" value="ECO:0007669"/>
    <property type="project" value="UniProtKB-KW"/>
</dbReference>
<evidence type="ECO:0000256" key="19">
    <source>
        <dbReference type="SAM" id="MobiDB-lite"/>
    </source>
</evidence>
<evidence type="ECO:0000256" key="7">
    <source>
        <dbReference type="ARBA" id="ARBA00022691"/>
    </source>
</evidence>
<organism evidence="22 23">
    <name type="scientific">Pomacea canaliculata</name>
    <name type="common">Golden apple snail</name>
    <dbReference type="NCBI Taxonomy" id="400727"/>
    <lineage>
        <taxon>Eukaryota</taxon>
        <taxon>Metazoa</taxon>
        <taxon>Spiralia</taxon>
        <taxon>Lophotrochozoa</taxon>
        <taxon>Mollusca</taxon>
        <taxon>Gastropoda</taxon>
        <taxon>Caenogastropoda</taxon>
        <taxon>Architaenioglossa</taxon>
        <taxon>Ampullarioidea</taxon>
        <taxon>Ampullariidae</taxon>
        <taxon>Pomacea</taxon>
    </lineage>
</organism>
<dbReference type="Gene3D" id="3.40.50.360">
    <property type="match status" value="1"/>
</dbReference>
<dbReference type="InterPro" id="IPR058240">
    <property type="entry name" value="rSAM_sf"/>
</dbReference>
<dbReference type="SFLD" id="SFLDS00029">
    <property type="entry name" value="Radical_SAM"/>
    <property type="match status" value="1"/>
</dbReference>
<comment type="function">
    <text evidence="14">Probable component of the wybutosine biosynthesis pathway. Wybutosine is a hyper modified guanosine with a tricyclic base found at the 3'-position adjacent to the anticodon of eukaryotic phenylalanine tRNA. Catalyzes the condensation of N-methylguanine with 2 carbon atoms from pyruvate to form the tricyclic 4-demethylwyosine, an intermediate in wybutosine biosynthesis.</text>
</comment>
<evidence type="ECO:0000256" key="17">
    <source>
        <dbReference type="ARBA" id="ARBA00081169"/>
    </source>
</evidence>
<dbReference type="FunFam" id="3.20.20.70:FF:000196">
    <property type="entry name" value="S-adenosyl-L-methionine-dependent tRNA 4-demethylwyosine synthase"/>
    <property type="match status" value="1"/>
</dbReference>
<evidence type="ECO:0000259" key="21">
    <source>
        <dbReference type="PROSITE" id="PS51918"/>
    </source>
</evidence>
<evidence type="ECO:0000256" key="16">
    <source>
        <dbReference type="ARBA" id="ARBA00078095"/>
    </source>
</evidence>
<evidence type="ECO:0000256" key="2">
    <source>
        <dbReference type="ARBA" id="ARBA00004797"/>
    </source>
</evidence>
<keyword evidence="7" id="KW-0949">S-adenosyl-L-methionine</keyword>
<keyword evidence="9" id="KW-0479">Metal-binding</keyword>
<dbReference type="InterPro" id="IPR007197">
    <property type="entry name" value="rSAM"/>
</dbReference>
<dbReference type="PANTHER" id="PTHR13930">
    <property type="entry name" value="S-ADENOSYL-L-METHIONINE-DEPENDENT TRNA 4-DEMETHYLWYOSINE SYNTHASE"/>
    <property type="match status" value="1"/>
</dbReference>
<dbReference type="PROSITE" id="PS50902">
    <property type="entry name" value="FLAVODOXIN_LIKE"/>
    <property type="match status" value="1"/>
</dbReference>
<evidence type="ECO:0000256" key="1">
    <source>
        <dbReference type="ARBA" id="ARBA00001966"/>
    </source>
</evidence>
<accession>A0A2T7PHN4</accession>
<evidence type="ECO:0000256" key="4">
    <source>
        <dbReference type="ARBA" id="ARBA00012821"/>
    </source>
</evidence>
<dbReference type="EMBL" id="PZQS01000004">
    <property type="protein sequence ID" value="PVD32929.1"/>
    <property type="molecule type" value="Genomic_DNA"/>
</dbReference>
<feature type="region of interest" description="Disordered" evidence="19">
    <location>
        <begin position="94"/>
        <end position="121"/>
    </location>
</feature>
<dbReference type="PANTHER" id="PTHR13930:SF0">
    <property type="entry name" value="S-ADENOSYL-L-METHIONINE-DEPENDENT TRNA 4-DEMETHYLWYOSINE SYNTHASE TYW1-RELATED"/>
    <property type="match status" value="1"/>
</dbReference>
<evidence type="ECO:0000256" key="15">
    <source>
        <dbReference type="ARBA" id="ARBA00049466"/>
    </source>
</evidence>
<reference evidence="22 23" key="1">
    <citation type="submission" date="2018-04" db="EMBL/GenBank/DDBJ databases">
        <title>The genome of golden apple snail Pomacea canaliculata provides insight into stress tolerance and invasive adaptation.</title>
        <authorList>
            <person name="Liu C."/>
            <person name="Liu B."/>
            <person name="Ren Y."/>
            <person name="Zhang Y."/>
            <person name="Wang H."/>
            <person name="Li S."/>
            <person name="Jiang F."/>
            <person name="Yin L."/>
            <person name="Zhang G."/>
            <person name="Qian W."/>
            <person name="Fan W."/>
        </authorList>
    </citation>
    <scope>NUCLEOTIDE SEQUENCE [LARGE SCALE GENOMIC DNA]</scope>
    <source>
        <strain evidence="22">SZHN2017</strain>
        <tissue evidence="22">Muscle</tissue>
    </source>
</reference>
<dbReference type="Gene3D" id="3.20.20.70">
    <property type="entry name" value="Aldolase class I"/>
    <property type="match status" value="1"/>
</dbReference>
<dbReference type="Pfam" id="PF08608">
    <property type="entry name" value="Wyosine_form"/>
    <property type="match status" value="1"/>
</dbReference>
<evidence type="ECO:0000256" key="3">
    <source>
        <dbReference type="ARBA" id="ARBA00010115"/>
    </source>
</evidence>
<dbReference type="SFLD" id="SFLDG01071">
    <property type="entry name" value="tRNA_wybutosine-synthesizing"/>
    <property type="match status" value="1"/>
</dbReference>
<name>A0A2T7PHN4_POMCA</name>
<dbReference type="InterPro" id="IPR001094">
    <property type="entry name" value="Flavdoxin-like"/>
</dbReference>
<protein>
    <recommendedName>
        <fullName evidence="5">S-adenosyl-L-methionine-dependent tRNA 4-demethylwyosine synthase TYW1</fullName>
        <ecNumber evidence="4">4.1.3.44</ecNumber>
    </recommendedName>
    <alternativeName>
        <fullName evidence="18">Radical S-adenosyl methionine and flavodoxin domain-containing protein 1</fullName>
    </alternativeName>
    <alternativeName>
        <fullName evidence="16">tRNA wybutosine-synthesizing protein 1 homolog</fullName>
    </alternativeName>
    <alternativeName>
        <fullName evidence="17">tRNA-yW-synthesizing protein</fullName>
    </alternativeName>
</protein>
<gene>
    <name evidence="22" type="ORF">C0Q70_08376</name>
</gene>
<dbReference type="GO" id="GO:0010181">
    <property type="term" value="F:FMN binding"/>
    <property type="evidence" value="ECO:0007669"/>
    <property type="project" value="InterPro"/>
</dbReference>
<evidence type="ECO:0000256" key="10">
    <source>
        <dbReference type="ARBA" id="ARBA00022741"/>
    </source>
</evidence>
<keyword evidence="8" id="KW-0819">tRNA processing</keyword>
<feature type="region of interest" description="Disordered" evidence="19">
    <location>
        <begin position="316"/>
        <end position="360"/>
    </location>
</feature>
<dbReference type="PROSITE" id="PS51918">
    <property type="entry name" value="RADICAL_SAM"/>
    <property type="match status" value="1"/>
</dbReference>
<proteinExistence type="inferred from homology"/>
<dbReference type="InterPro" id="IPR029039">
    <property type="entry name" value="Flavoprotein-like_sf"/>
</dbReference>
<evidence type="ECO:0000256" key="6">
    <source>
        <dbReference type="ARBA" id="ARBA00022485"/>
    </source>
</evidence>